<organism evidence="2 3">
    <name type="scientific">Rhodanobacter denitrificans</name>
    <dbReference type="NCBI Taxonomy" id="666685"/>
    <lineage>
        <taxon>Bacteria</taxon>
        <taxon>Pseudomonadati</taxon>
        <taxon>Pseudomonadota</taxon>
        <taxon>Gammaproteobacteria</taxon>
        <taxon>Lysobacterales</taxon>
        <taxon>Rhodanobacteraceae</taxon>
        <taxon>Rhodanobacter</taxon>
    </lineage>
</organism>
<reference evidence="2 3" key="1">
    <citation type="submission" date="2012-04" db="EMBL/GenBank/DDBJ databases">
        <title>Complete genome of Rhodanobacter sp. 2APBS1.</title>
        <authorList>
            <consortium name="US DOE Joint Genome Institute"/>
            <person name="Huntemann M."/>
            <person name="Wei C.-L."/>
            <person name="Han J."/>
            <person name="Detter J.C."/>
            <person name="Han C."/>
            <person name="Tapia R."/>
            <person name="Munk A.C.C."/>
            <person name="Chen A."/>
            <person name="Krypides N."/>
            <person name="Mavromatis K."/>
            <person name="Markowitz V."/>
            <person name="Szeto E."/>
            <person name="Ivanova N."/>
            <person name="Mikhailova N."/>
            <person name="Ovchinnikova G."/>
            <person name="Pagani I."/>
            <person name="Pati A."/>
            <person name="Goodwin L."/>
            <person name="Peters L."/>
            <person name="Pitluck S."/>
            <person name="Woyke T."/>
            <person name="Prakash O."/>
            <person name="Elkins J."/>
            <person name="Brown S."/>
            <person name="Palumbo A."/>
            <person name="Hemme C."/>
            <person name="Zhou J."/>
            <person name="Watson D."/>
            <person name="Jardine P."/>
            <person name="Kostka J."/>
            <person name="Green S."/>
        </authorList>
    </citation>
    <scope>NUCLEOTIDE SEQUENCE [LARGE SCALE GENOMIC DNA]</scope>
    <source>
        <strain evidence="2 3">2APBS1</strain>
    </source>
</reference>
<dbReference type="Proteomes" id="UP000011859">
    <property type="component" value="Chromosome"/>
</dbReference>
<gene>
    <name evidence="2" type="ORF">R2APBS1_0216</name>
</gene>
<dbReference type="eggNOG" id="ENOG5033291">
    <property type="taxonomic scope" value="Bacteria"/>
</dbReference>
<protein>
    <recommendedName>
        <fullName evidence="1">DUF7673 domain-containing protein</fullName>
    </recommendedName>
</protein>
<sequence length="112" mass="12114">MAIPDLSVIISAPAEHDPTQPTPEELAAMHHLAEVALGNSGQASRCANFLLAWADADSFGAYDPTDIWACDPTVIRDTVTVFGLIARVSECPELLDPTIRDELAAIATKWRR</sequence>
<feature type="domain" description="DUF7673" evidence="1">
    <location>
        <begin position="27"/>
        <end position="111"/>
    </location>
</feature>
<dbReference type="AlphaFoldDB" id="M4ND75"/>
<dbReference type="EMBL" id="CP003470">
    <property type="protein sequence ID" value="AGG87393.1"/>
    <property type="molecule type" value="Genomic_DNA"/>
</dbReference>
<name>M4ND75_9GAMM</name>
<evidence type="ECO:0000313" key="3">
    <source>
        <dbReference type="Proteomes" id="UP000011859"/>
    </source>
</evidence>
<dbReference type="InterPro" id="IPR056090">
    <property type="entry name" value="DUF7673"/>
</dbReference>
<accession>M4ND75</accession>
<dbReference type="OrthoDB" id="9796891at2"/>
<dbReference type="KEGG" id="rhd:R2APBS1_0216"/>
<proteinExistence type="predicted"/>
<dbReference type="HOGENOM" id="CLU_158550_0_0_6"/>
<keyword evidence="3" id="KW-1185">Reference proteome</keyword>
<evidence type="ECO:0000313" key="2">
    <source>
        <dbReference type="EMBL" id="AGG87393.1"/>
    </source>
</evidence>
<dbReference type="Pfam" id="PF24720">
    <property type="entry name" value="DUF7673"/>
    <property type="match status" value="1"/>
</dbReference>
<evidence type="ECO:0000259" key="1">
    <source>
        <dbReference type="Pfam" id="PF24720"/>
    </source>
</evidence>
<dbReference type="RefSeq" id="WP_015446513.1">
    <property type="nucleotide sequence ID" value="NC_020541.1"/>
</dbReference>